<evidence type="ECO:0000313" key="1">
    <source>
        <dbReference type="EMBL" id="KAL2556692.1"/>
    </source>
</evidence>
<dbReference type="Proteomes" id="UP001604277">
    <property type="component" value="Unassembled WGS sequence"/>
</dbReference>
<keyword evidence="2" id="KW-1185">Reference proteome</keyword>
<dbReference type="AlphaFoldDB" id="A0ABD1X3Y0"/>
<evidence type="ECO:0000313" key="2">
    <source>
        <dbReference type="Proteomes" id="UP001604277"/>
    </source>
</evidence>
<name>A0ABD1X3Y0_9LAMI</name>
<reference evidence="2" key="1">
    <citation type="submission" date="2024-07" db="EMBL/GenBank/DDBJ databases">
        <title>Two chromosome-level genome assemblies of Korean endemic species Abeliophyllum distichum and Forsythia ovata (Oleaceae).</title>
        <authorList>
            <person name="Jang H."/>
        </authorList>
    </citation>
    <scope>NUCLEOTIDE SEQUENCE [LARGE SCALE GENOMIC DNA]</scope>
</reference>
<organism evidence="1 2">
    <name type="scientific">Forsythia ovata</name>
    <dbReference type="NCBI Taxonomy" id="205694"/>
    <lineage>
        <taxon>Eukaryota</taxon>
        <taxon>Viridiplantae</taxon>
        <taxon>Streptophyta</taxon>
        <taxon>Embryophyta</taxon>
        <taxon>Tracheophyta</taxon>
        <taxon>Spermatophyta</taxon>
        <taxon>Magnoliopsida</taxon>
        <taxon>eudicotyledons</taxon>
        <taxon>Gunneridae</taxon>
        <taxon>Pentapetalae</taxon>
        <taxon>asterids</taxon>
        <taxon>lamiids</taxon>
        <taxon>Lamiales</taxon>
        <taxon>Oleaceae</taxon>
        <taxon>Forsythieae</taxon>
        <taxon>Forsythia</taxon>
    </lineage>
</organism>
<accession>A0ABD1X3Y0</accession>
<protein>
    <submittedName>
        <fullName evidence="1">Protein LONGIFOLIA 1</fullName>
    </submittedName>
</protein>
<comment type="caution">
    <text evidence="1">The sequence shown here is derived from an EMBL/GenBank/DDBJ whole genome shotgun (WGS) entry which is preliminary data.</text>
</comment>
<gene>
    <name evidence="1" type="ORF">Fot_01431</name>
</gene>
<proteinExistence type="predicted"/>
<dbReference type="EMBL" id="JBFOLJ010000001">
    <property type="protein sequence ID" value="KAL2556692.1"/>
    <property type="molecule type" value="Genomic_DNA"/>
</dbReference>
<sequence>MKENTPLLGMMMKGTLRRDEESINLRKDYLEMMKPASFDRMIFPETPSRNSAMNMQNSFPQFSQQALDLWDVVKDSMYMEVHGLSIKAKTIEAAPDLMVKFKDFSRPLLRITDGSQDSANFEKHLGIIMNGENF</sequence>